<reference evidence="3" key="1">
    <citation type="journal article" date="2019" name="Int. J. Syst. Evol. Microbiol.">
        <title>The Global Catalogue of Microorganisms (GCM) 10K type strain sequencing project: providing services to taxonomists for standard genome sequencing and annotation.</title>
        <authorList>
            <consortium name="The Broad Institute Genomics Platform"/>
            <consortium name="The Broad Institute Genome Sequencing Center for Infectious Disease"/>
            <person name="Wu L."/>
            <person name="Ma J."/>
        </authorList>
    </citation>
    <scope>NUCLEOTIDE SEQUENCE [LARGE SCALE GENOMIC DNA]</scope>
    <source>
        <strain evidence="3">CGMCC 4.7330</strain>
    </source>
</reference>
<evidence type="ECO:0000256" key="1">
    <source>
        <dbReference type="SAM" id="SignalP"/>
    </source>
</evidence>
<feature type="chain" id="PRO_5045888179" evidence="1">
    <location>
        <begin position="26"/>
        <end position="238"/>
    </location>
</feature>
<dbReference type="EMBL" id="JBHSAX010000007">
    <property type="protein sequence ID" value="MFC3962075.1"/>
    <property type="molecule type" value="Genomic_DNA"/>
</dbReference>
<protein>
    <submittedName>
        <fullName evidence="2">Sensor domain-containing protein</fullName>
    </submittedName>
</protein>
<keyword evidence="1" id="KW-0732">Signal</keyword>
<dbReference type="RefSeq" id="WP_378611821.1">
    <property type="nucleotide sequence ID" value="NZ_JBHSAX010000007.1"/>
</dbReference>
<organism evidence="2 3">
    <name type="scientific">Nocardia jiangsuensis</name>
    <dbReference type="NCBI Taxonomy" id="1691563"/>
    <lineage>
        <taxon>Bacteria</taxon>
        <taxon>Bacillati</taxon>
        <taxon>Actinomycetota</taxon>
        <taxon>Actinomycetes</taxon>
        <taxon>Mycobacteriales</taxon>
        <taxon>Nocardiaceae</taxon>
        <taxon>Nocardia</taxon>
    </lineage>
</organism>
<proteinExistence type="predicted"/>
<keyword evidence="3" id="KW-1185">Reference proteome</keyword>
<feature type="signal peptide" evidence="1">
    <location>
        <begin position="1"/>
        <end position="25"/>
    </location>
</feature>
<comment type="caution">
    <text evidence="2">The sequence shown here is derived from an EMBL/GenBank/DDBJ whole genome shotgun (WGS) entry which is preliminary data.</text>
</comment>
<name>A0ABV8DQ45_9NOCA</name>
<evidence type="ECO:0000313" key="2">
    <source>
        <dbReference type="EMBL" id="MFC3962075.1"/>
    </source>
</evidence>
<gene>
    <name evidence="2" type="ORF">ACFO0B_08745</name>
</gene>
<accession>A0ABV8DQ45</accession>
<dbReference type="Proteomes" id="UP001595696">
    <property type="component" value="Unassembled WGS sequence"/>
</dbReference>
<sequence length="238" mass="24287">MTPVWLPRHRLLPACWLSAAAVLLAGCGSVVPGAPGSAEQTRIGAPVGAELAELVPAPESFPAGYPAVRLPAEAAVQAAGDLDGVGPGATVEPARCTPPAARADPGSTAVAVGTDEESRASLTVELSRTDQPLARLRTRLADCGSIRVQRAGAGATVVTDLLDDPPAATPAPDDALALLRTVLPDRGGAALTQTMRTVIGQVGDVRITVTGMVFGGSEPEPGPVQELFETAVERVRER</sequence>
<evidence type="ECO:0000313" key="3">
    <source>
        <dbReference type="Proteomes" id="UP001595696"/>
    </source>
</evidence>